<protein>
    <recommendedName>
        <fullName evidence="3">Asteroid domain-containing protein</fullName>
    </recommendedName>
</protein>
<dbReference type="PANTHER" id="PTHR15665">
    <property type="entry name" value="ASTEROID PROTEIN"/>
    <property type="match status" value="1"/>
</dbReference>
<feature type="region of interest" description="Disordered" evidence="2">
    <location>
        <begin position="1140"/>
        <end position="1166"/>
    </location>
</feature>
<sequence>MGVLGLYSYFESKSLGQRKSWSTTLPRPSPQQDDHGTTTSEAGDNSPDSLKRSHSSSSSSSSSTNLLAKRRFFILDGNAYIHHLYCGQFEWIWGGQYSSFVNLLTAHIRALENSGFRLQFLFDGPLPVQKRQTRLTRDTEKIRKMSRVVGDLEHYHVLGLGGGSNTLTSSVGAGIEALANQAGGAGGRSNGASGGGGGAGGKGYSHFLIPPLVMEVTLQTLRALGVELLVCDGEADGLVAQLAMEKSMDVGVDEAYAVSKDSDYFIYNTGSSTKGGYIPLDSLFVSTDPTTGTTTVAATVYSQSAIAEHLGIRPHFLPLFASLTGNDYLRPEVFEDQVARSLAVATGQKLSVANNTNHARIKATASFLKQYGAGAGSGSGSGADGGAELEEIGSALAECDQVDRIMDEILKDREQLYAGEAEERRQELRSALIESMEQYSPSIPDDFATEESISSGEPSLPSSEEPTPSPSIATTPNPSTPSAGGGGLWAAPEKSSLSVVAALNKTKEAFRAGQFSFKLMDVVSNRMFWCTPFLEDTDRESAWLASRDLRRWIYGVLAKDLLLLESGSQVDRAQEEEGEEQSGPGAELEVVEYVRRGDHLSAEIVMGASAMELDEMAKVVKAKAQKKSARRISVMDIDSVPPSSTSAVEVSPADTEPTIGAMEIEQLDAPQQQVQDQEKGETMDEASRTGLFLGILGADTAQVRALPKPFMILAATLRYLINALAHSKTRSASISVANFEVIAFVASALFLREMYYPETIGQQPATPASAGARAAAPPEASSIPTSPTTPSSTTLSGPPSLVEAPPMTKRSLHLSTQYQHALATVSLLASALHLEGMIPPLAQLFDGLLFQQTLALARGGTLLEGRMQFPESVHMYHQVLAAVEEDFVDTGEIDVVVVFRASRKGASAAAAAGGTGEAAEVTKLGIFGPDMEPLNQLPSSSSTSSTSGGSGLKGSKSAGIHKKSGSSKKRSGGGSGGGSSSSSSNGRGSGGRGGGGGANMFNIYTPYRHVYFSSTLSLNVHPTNSCASLSTINSTVIASASNSNDLIASQQFESLWEVQLALGEIPGMIEGNILESCEDPTAVPINTAAAIASRLGSSFLLPPLLPLAQQSHTSLLSITSTTAQPWRTYVAFEEFSCYPSTFDDSDSESDYDSEDDEEGREEEEEGEIDAVECFIFQPFPQQPQPHPLLRIYSSSYHSSNNPTTSSLYLPLSTTPENNNNIVNNYTGSIYSIEPHPLQHRQVYEDEEEVEEALTFSRRLFRGNNTTTTSNAIPLTSNISSCSNTNTSALLPSDLRSDRKDSGVFIHDEQDGTIVKLSPRLTFSSSESESESEVEQDNNNNTSYGPQYRSCNVFHPSEHTDLRSRWMNGVTCIPNTNSSSVNGTCCGGAGARDRRNSTTTLQRREYIASTSFSSSPTTTSTSTTSTFPSLMAAVSFISMQA</sequence>
<accession>A0A9P8BXE7</accession>
<comment type="caution">
    <text evidence="4">The sequence shown here is derived from an EMBL/GenBank/DDBJ whole genome shotgun (WGS) entry which is preliminary data.</text>
</comment>
<keyword evidence="5" id="KW-1185">Reference proteome</keyword>
<dbReference type="InterPro" id="IPR029060">
    <property type="entry name" value="PIN-like_dom_sf"/>
</dbReference>
<feature type="region of interest" description="Disordered" evidence="2">
    <location>
        <begin position="766"/>
        <end position="803"/>
    </location>
</feature>
<dbReference type="InterPro" id="IPR039436">
    <property type="entry name" value="Asteroid_dom"/>
</dbReference>
<dbReference type="SUPFAM" id="SSF88723">
    <property type="entry name" value="PIN domain-like"/>
    <property type="match status" value="1"/>
</dbReference>
<dbReference type="OrthoDB" id="25987at2759"/>
<evidence type="ECO:0000259" key="3">
    <source>
        <dbReference type="Pfam" id="PF12813"/>
    </source>
</evidence>
<dbReference type="Gene3D" id="3.40.50.1010">
    <property type="entry name" value="5'-nuclease"/>
    <property type="match status" value="1"/>
</dbReference>
<dbReference type="InterPro" id="IPR026832">
    <property type="entry name" value="Asteroid"/>
</dbReference>
<comment type="similarity">
    <text evidence="1">Belongs to the asteroid family.</text>
</comment>
<organism evidence="4 5">
    <name type="scientific">Linnemannia hyalina</name>
    <dbReference type="NCBI Taxonomy" id="64524"/>
    <lineage>
        <taxon>Eukaryota</taxon>
        <taxon>Fungi</taxon>
        <taxon>Fungi incertae sedis</taxon>
        <taxon>Mucoromycota</taxon>
        <taxon>Mortierellomycotina</taxon>
        <taxon>Mortierellomycetes</taxon>
        <taxon>Mortierellales</taxon>
        <taxon>Mortierellaceae</taxon>
        <taxon>Linnemannia</taxon>
    </lineage>
</organism>
<evidence type="ECO:0000256" key="1">
    <source>
        <dbReference type="ARBA" id="ARBA00007398"/>
    </source>
</evidence>
<feature type="compositionally biased region" description="Low complexity" evidence="2">
    <location>
        <begin position="450"/>
        <end position="482"/>
    </location>
</feature>
<feature type="compositionally biased region" description="Basic residues" evidence="2">
    <location>
        <begin position="959"/>
        <end position="971"/>
    </location>
</feature>
<evidence type="ECO:0000313" key="4">
    <source>
        <dbReference type="EMBL" id="KAG9068832.1"/>
    </source>
</evidence>
<feature type="region of interest" description="Disordered" evidence="2">
    <location>
        <begin position="932"/>
        <end position="994"/>
    </location>
</feature>
<feature type="domain" description="Asteroid" evidence="3">
    <location>
        <begin position="212"/>
        <end position="328"/>
    </location>
</feature>
<dbReference type="Proteomes" id="UP000707451">
    <property type="component" value="Unassembled WGS sequence"/>
</dbReference>
<evidence type="ECO:0000313" key="5">
    <source>
        <dbReference type="Proteomes" id="UP000707451"/>
    </source>
</evidence>
<feature type="region of interest" description="Disordered" evidence="2">
    <location>
        <begin position="16"/>
        <end position="62"/>
    </location>
</feature>
<reference evidence="4" key="1">
    <citation type="submission" date="2021-06" db="EMBL/GenBank/DDBJ databases">
        <title>Genome Sequence of Mortierella hyaline Strain SCG-10, a Cold-Adapted, Nitrate-Reducing Fungus Isolated from Soil in Minnesota, USA.</title>
        <authorList>
            <person name="Aldossari N."/>
        </authorList>
    </citation>
    <scope>NUCLEOTIDE SEQUENCE</scope>
    <source>
        <strain evidence="4">SCG-10</strain>
    </source>
</reference>
<feature type="compositionally biased region" description="Acidic residues" evidence="2">
    <location>
        <begin position="1143"/>
        <end position="1166"/>
    </location>
</feature>
<dbReference type="EMBL" id="JAHRHY010000006">
    <property type="protein sequence ID" value="KAG9068832.1"/>
    <property type="molecule type" value="Genomic_DNA"/>
</dbReference>
<dbReference type="PANTHER" id="PTHR15665:SF1">
    <property type="entry name" value="PROTEIN ASTEROID HOMOLOG 1"/>
    <property type="match status" value="1"/>
</dbReference>
<dbReference type="Pfam" id="PF12813">
    <property type="entry name" value="XPG_I_2"/>
    <property type="match status" value="1"/>
</dbReference>
<feature type="compositionally biased region" description="Polar residues" evidence="2">
    <location>
        <begin position="16"/>
        <end position="26"/>
    </location>
</feature>
<feature type="region of interest" description="Disordered" evidence="2">
    <location>
        <begin position="1316"/>
        <end position="1346"/>
    </location>
</feature>
<name>A0A9P8BXE7_9FUNG</name>
<feature type="compositionally biased region" description="Polar residues" evidence="2">
    <location>
        <begin position="37"/>
        <end position="48"/>
    </location>
</feature>
<evidence type="ECO:0000256" key="2">
    <source>
        <dbReference type="SAM" id="MobiDB-lite"/>
    </source>
</evidence>
<feature type="compositionally biased region" description="Low complexity" evidence="2">
    <location>
        <begin position="939"/>
        <end position="958"/>
    </location>
</feature>
<proteinExistence type="inferred from homology"/>
<feature type="region of interest" description="Disordered" evidence="2">
    <location>
        <begin position="442"/>
        <end position="489"/>
    </location>
</feature>
<gene>
    <name evidence="4" type="ORF">KI688_011118</name>
</gene>
<feature type="compositionally biased region" description="Low complexity" evidence="2">
    <location>
        <begin position="766"/>
        <end position="800"/>
    </location>
</feature>